<keyword evidence="3" id="KW-1185">Reference proteome</keyword>
<name>A0ABD0Y8A8_UMBPY</name>
<protein>
    <submittedName>
        <fullName evidence="2">Uncharacterized protein</fullName>
    </submittedName>
</protein>
<feature type="region of interest" description="Disordered" evidence="1">
    <location>
        <begin position="1"/>
        <end position="33"/>
    </location>
</feature>
<sequence length="115" mass="13112">MFQSAPTKNCTSGFGQGSMNSSRHTKQYSSWREERKSRQFMMLLNQRMIRLQVPGKELGDYAPHPYVEEGDLETDHQLEAISITETCFNQDTLLYLGPRFNNLASICNTQALSTS</sequence>
<evidence type="ECO:0000313" key="2">
    <source>
        <dbReference type="EMBL" id="KAL1021472.1"/>
    </source>
</evidence>
<comment type="caution">
    <text evidence="2">The sequence shown here is derived from an EMBL/GenBank/DDBJ whole genome shotgun (WGS) entry which is preliminary data.</text>
</comment>
<reference evidence="2 3" key="1">
    <citation type="submission" date="2024-06" db="EMBL/GenBank/DDBJ databases">
        <authorList>
            <person name="Pan Q."/>
            <person name="Wen M."/>
            <person name="Jouanno E."/>
            <person name="Zahm M."/>
            <person name="Klopp C."/>
            <person name="Cabau C."/>
            <person name="Louis A."/>
            <person name="Berthelot C."/>
            <person name="Parey E."/>
            <person name="Roest Crollius H."/>
            <person name="Montfort J."/>
            <person name="Robinson-Rechavi M."/>
            <person name="Bouchez O."/>
            <person name="Lampietro C."/>
            <person name="Lopez Roques C."/>
            <person name="Donnadieu C."/>
            <person name="Postlethwait J."/>
            <person name="Bobe J."/>
            <person name="Verreycken H."/>
            <person name="Guiguen Y."/>
        </authorList>
    </citation>
    <scope>NUCLEOTIDE SEQUENCE [LARGE SCALE GENOMIC DNA]</scope>
    <source>
        <strain evidence="2">Up_M1</strain>
        <tissue evidence="2">Testis</tissue>
    </source>
</reference>
<gene>
    <name evidence="2" type="ORF">UPYG_G00013750</name>
</gene>
<evidence type="ECO:0000313" key="3">
    <source>
        <dbReference type="Proteomes" id="UP001557470"/>
    </source>
</evidence>
<proteinExistence type="predicted"/>
<feature type="compositionally biased region" description="Polar residues" evidence="1">
    <location>
        <begin position="1"/>
        <end position="30"/>
    </location>
</feature>
<dbReference type="Proteomes" id="UP001557470">
    <property type="component" value="Unassembled WGS sequence"/>
</dbReference>
<dbReference type="AlphaFoldDB" id="A0ABD0Y8A8"/>
<organism evidence="2 3">
    <name type="scientific">Umbra pygmaea</name>
    <name type="common">Eastern mudminnow</name>
    <dbReference type="NCBI Taxonomy" id="75934"/>
    <lineage>
        <taxon>Eukaryota</taxon>
        <taxon>Metazoa</taxon>
        <taxon>Chordata</taxon>
        <taxon>Craniata</taxon>
        <taxon>Vertebrata</taxon>
        <taxon>Euteleostomi</taxon>
        <taxon>Actinopterygii</taxon>
        <taxon>Neopterygii</taxon>
        <taxon>Teleostei</taxon>
        <taxon>Protacanthopterygii</taxon>
        <taxon>Esociformes</taxon>
        <taxon>Umbridae</taxon>
        <taxon>Umbra</taxon>
    </lineage>
</organism>
<evidence type="ECO:0000256" key="1">
    <source>
        <dbReference type="SAM" id="MobiDB-lite"/>
    </source>
</evidence>
<dbReference type="EMBL" id="JAGEUA010000001">
    <property type="protein sequence ID" value="KAL1021472.1"/>
    <property type="molecule type" value="Genomic_DNA"/>
</dbReference>
<accession>A0ABD0Y8A8</accession>